<keyword evidence="5" id="KW-0378">Hydrolase</keyword>
<dbReference type="Gene3D" id="3.40.710.10">
    <property type="entry name" value="DD-peptidase/beta-lactamase superfamily"/>
    <property type="match status" value="1"/>
</dbReference>
<keyword evidence="4" id="KW-0808">Transferase</keyword>
<evidence type="ECO:0000256" key="5">
    <source>
        <dbReference type="ARBA" id="ARBA00022801"/>
    </source>
</evidence>
<dbReference type="InterPro" id="IPR050396">
    <property type="entry name" value="Glycosyltr_51/Transpeptidase"/>
</dbReference>
<dbReference type="Proteomes" id="UP000252415">
    <property type="component" value="Unassembled WGS sequence"/>
</dbReference>
<keyword evidence="1" id="KW-0121">Carboxypeptidase</keyword>
<evidence type="ECO:0000256" key="10">
    <source>
        <dbReference type="SAM" id="Phobius"/>
    </source>
</evidence>
<dbReference type="GO" id="GO:0008658">
    <property type="term" value="F:penicillin binding"/>
    <property type="evidence" value="ECO:0007669"/>
    <property type="project" value="InterPro"/>
</dbReference>
<keyword evidence="10" id="KW-0472">Membrane</keyword>
<feature type="region of interest" description="Disordered" evidence="9">
    <location>
        <begin position="801"/>
        <end position="826"/>
    </location>
</feature>
<dbReference type="InterPro" id="IPR036116">
    <property type="entry name" value="FN3_sf"/>
</dbReference>
<keyword evidence="3" id="KW-0328">Glycosyltransferase</keyword>
<dbReference type="InterPro" id="IPR036950">
    <property type="entry name" value="PBP_transglycosylase"/>
</dbReference>
<sequence length="1020" mass="112529">MQEERQAAPGKKSKWRTFGIVTFITIKWMVYFGIFIGLLAGGAVTGYVAALVKNEEVRPRTIIEEKVGENALTGYVYFNDDSLVGQLRTDEDRLIITYDDLPKQVIDSLLAIEDNNFFEHYGVDINGIGRAVKQKLLNEDTQTGGSTLTQQLARRVFLSLDKTDSRKIKEIFLSLRMERYLTKEEILTAYLNKMPFGNGSSGYQVFGIKAAAKGIFNITDINQLNIAQSAYLAGLPQRPSAYTAFTGKGQFNEEGFQLALQRQKTVLMRMLQTGRITQEQYDEASSFDIRKTLAPPSEKAYTTYPYLMLEAERQAAEIMLMQQDANLTKADLQKKENAPLIEEAREHLLRGGYHVYTTIDKEIYKLMREIGSNEENFTPYSEKKGLEQIAAVMLDHKTGAIIGMLEGRDFYEEQLNYATQMTRQPGSTMKTIAAYLPAIEQGIIQPASIIDDAPIVMKDGEKGFHIPMNVNKKFAGLVTARDALNRSLNLPALKIFNEEVKIENAWEFVKKLGITTLQPEDSYAQTGVIGGLSIGVSVEELTNAYGSIPNKGVFNDAYMIERITDANGKIVYEHKSEPKRVFSEQSAFLMTDMLSTVISSKSGSGHKLTSQFDKYGEIPIAGKTGSTQSYGDVWFMGFSPDVTLGVWAGYEEQVNSLTENGKARARSIWALIMNELTETKPEMFVTDKFERPSGIIKATVSSASGMLPSQLTKEAGMLVTDWFNKKDIPKKTDDALVKMSYITYEGVNYVPNPATPSDMIKEKIVVKRKKPLDALMDEIKAAQAKLPAKSRRSLQVYLPADAENDAPSKPDPRVDDGAAPPPPANVKLTSADGGVVILTFNDSSAKDVVGYRVYKSVNQGPYEKFGESLIAGGDNKMKFYASNSQSMTYYVTSVDVVGKESAPSQLQQYGNVSTTPILPDGSGGPNGDENGNAVPASPTGLQADKSELSVKLSWAANTISEQVTQYNVYYSPKRDGKYSKIGSTSETSFEYVAPFVSGSFYVTSENGNGESAPSSTITVN</sequence>
<feature type="domain" description="Fibronectin type-III" evidence="11">
    <location>
        <begin position="934"/>
        <end position="1020"/>
    </location>
</feature>
<dbReference type="AlphaFoldDB" id="A0A368W8Z5"/>
<keyword evidence="10" id="KW-0812">Transmembrane</keyword>
<evidence type="ECO:0000259" key="11">
    <source>
        <dbReference type="PROSITE" id="PS50853"/>
    </source>
</evidence>
<dbReference type="PANTHER" id="PTHR32282:SF33">
    <property type="entry name" value="PEPTIDOGLYCAN GLYCOSYLTRANSFERASE"/>
    <property type="match status" value="1"/>
</dbReference>
<feature type="transmembrane region" description="Helical" evidence="10">
    <location>
        <begin position="20"/>
        <end position="50"/>
    </location>
</feature>
<dbReference type="GO" id="GO:0009002">
    <property type="term" value="F:serine-type D-Ala-D-Ala carboxypeptidase activity"/>
    <property type="evidence" value="ECO:0007669"/>
    <property type="project" value="UniProtKB-EC"/>
</dbReference>
<dbReference type="SUPFAM" id="SSF56601">
    <property type="entry name" value="beta-lactamase/transpeptidase-like"/>
    <property type="match status" value="1"/>
</dbReference>
<proteinExistence type="predicted"/>
<organism evidence="12 13">
    <name type="scientific">Paenibacillus prosopidis</name>
    <dbReference type="NCBI Taxonomy" id="630520"/>
    <lineage>
        <taxon>Bacteria</taxon>
        <taxon>Bacillati</taxon>
        <taxon>Bacillota</taxon>
        <taxon>Bacilli</taxon>
        <taxon>Bacillales</taxon>
        <taxon>Paenibacillaceae</taxon>
        <taxon>Paenibacillus</taxon>
    </lineage>
</organism>
<evidence type="ECO:0000256" key="7">
    <source>
        <dbReference type="ARBA" id="ARBA00034000"/>
    </source>
</evidence>
<dbReference type="EMBL" id="QPJD01000003">
    <property type="protein sequence ID" value="RCW49996.1"/>
    <property type="molecule type" value="Genomic_DNA"/>
</dbReference>
<evidence type="ECO:0000256" key="9">
    <source>
        <dbReference type="SAM" id="MobiDB-lite"/>
    </source>
</evidence>
<dbReference type="RefSeq" id="WP_114378873.1">
    <property type="nucleotide sequence ID" value="NZ_QPJD01000003.1"/>
</dbReference>
<dbReference type="InterPro" id="IPR013783">
    <property type="entry name" value="Ig-like_fold"/>
</dbReference>
<keyword evidence="13" id="KW-1185">Reference proteome</keyword>
<protein>
    <submittedName>
        <fullName evidence="12">Penicillin-binding protein</fullName>
    </submittedName>
</protein>
<gene>
    <name evidence="12" type="ORF">DFP97_10312</name>
</gene>
<evidence type="ECO:0000313" key="13">
    <source>
        <dbReference type="Proteomes" id="UP000252415"/>
    </source>
</evidence>
<dbReference type="Pfam" id="PF00912">
    <property type="entry name" value="Transgly"/>
    <property type="match status" value="1"/>
</dbReference>
<accession>A0A368W8Z5</accession>
<dbReference type="InterPro" id="IPR001264">
    <property type="entry name" value="Glyco_trans_51"/>
</dbReference>
<evidence type="ECO:0000256" key="6">
    <source>
        <dbReference type="ARBA" id="ARBA00023268"/>
    </source>
</evidence>
<evidence type="ECO:0000256" key="8">
    <source>
        <dbReference type="ARBA" id="ARBA00049902"/>
    </source>
</evidence>
<dbReference type="PROSITE" id="PS50853">
    <property type="entry name" value="FN3"/>
    <property type="match status" value="1"/>
</dbReference>
<dbReference type="InterPro" id="IPR023346">
    <property type="entry name" value="Lysozyme-like_dom_sf"/>
</dbReference>
<dbReference type="Gene3D" id="1.10.3810.10">
    <property type="entry name" value="Biosynthetic peptidoglycan transglycosylase-like"/>
    <property type="match status" value="1"/>
</dbReference>
<dbReference type="Pfam" id="PF00905">
    <property type="entry name" value="Transpeptidase"/>
    <property type="match status" value="1"/>
</dbReference>
<dbReference type="GO" id="GO:0006508">
    <property type="term" value="P:proteolysis"/>
    <property type="evidence" value="ECO:0007669"/>
    <property type="project" value="UniProtKB-KW"/>
</dbReference>
<dbReference type="CDD" id="cd00063">
    <property type="entry name" value="FN3"/>
    <property type="match status" value="1"/>
</dbReference>
<reference evidence="12 13" key="1">
    <citation type="submission" date="2018-07" db="EMBL/GenBank/DDBJ databases">
        <title>Genomic Encyclopedia of Type Strains, Phase III (KMG-III): the genomes of soil and plant-associated and newly described type strains.</title>
        <authorList>
            <person name="Whitman W."/>
        </authorList>
    </citation>
    <scope>NUCLEOTIDE SEQUENCE [LARGE SCALE GENOMIC DNA]</scope>
    <source>
        <strain evidence="12 13">CECT 7506</strain>
    </source>
</reference>
<dbReference type="InterPro" id="IPR012338">
    <property type="entry name" value="Beta-lactam/transpept-like"/>
</dbReference>
<dbReference type="Gene3D" id="2.60.40.10">
    <property type="entry name" value="Immunoglobulins"/>
    <property type="match status" value="2"/>
</dbReference>
<evidence type="ECO:0000313" key="12">
    <source>
        <dbReference type="EMBL" id="RCW49996.1"/>
    </source>
</evidence>
<comment type="caution">
    <text evidence="12">The sequence shown here is derived from an EMBL/GenBank/DDBJ whole genome shotgun (WGS) entry which is preliminary data.</text>
</comment>
<evidence type="ECO:0000256" key="4">
    <source>
        <dbReference type="ARBA" id="ARBA00022679"/>
    </source>
</evidence>
<dbReference type="OrthoDB" id="9766909at2"/>
<comment type="catalytic activity">
    <reaction evidence="8">
        <text>[GlcNAc-(1-&gt;4)-Mur2Ac(oyl-L-Ala-gamma-D-Glu-L-Lys-D-Ala-D-Ala)](n)-di-trans,octa-cis-undecaprenyl diphosphate + beta-D-GlcNAc-(1-&gt;4)-Mur2Ac(oyl-L-Ala-gamma-D-Glu-L-Lys-D-Ala-D-Ala)-di-trans,octa-cis-undecaprenyl diphosphate = [GlcNAc-(1-&gt;4)-Mur2Ac(oyl-L-Ala-gamma-D-Glu-L-Lys-D-Ala-D-Ala)](n+1)-di-trans,octa-cis-undecaprenyl diphosphate + di-trans,octa-cis-undecaprenyl diphosphate + H(+)</text>
        <dbReference type="Rhea" id="RHEA:23708"/>
        <dbReference type="Rhea" id="RHEA-COMP:9602"/>
        <dbReference type="Rhea" id="RHEA-COMP:9603"/>
        <dbReference type="ChEBI" id="CHEBI:15378"/>
        <dbReference type="ChEBI" id="CHEBI:58405"/>
        <dbReference type="ChEBI" id="CHEBI:60033"/>
        <dbReference type="ChEBI" id="CHEBI:78435"/>
        <dbReference type="EC" id="2.4.99.28"/>
    </reaction>
</comment>
<keyword evidence="2" id="KW-0645">Protease</keyword>
<dbReference type="SUPFAM" id="SSF49265">
    <property type="entry name" value="Fibronectin type III"/>
    <property type="match status" value="1"/>
</dbReference>
<feature type="region of interest" description="Disordered" evidence="9">
    <location>
        <begin position="918"/>
        <end position="939"/>
    </location>
</feature>
<keyword evidence="10" id="KW-1133">Transmembrane helix</keyword>
<name>A0A368W8Z5_9BACL</name>
<dbReference type="InterPro" id="IPR003961">
    <property type="entry name" value="FN3_dom"/>
</dbReference>
<dbReference type="SUPFAM" id="SSF53955">
    <property type="entry name" value="Lysozyme-like"/>
    <property type="match status" value="1"/>
</dbReference>
<evidence type="ECO:0000256" key="3">
    <source>
        <dbReference type="ARBA" id="ARBA00022676"/>
    </source>
</evidence>
<dbReference type="GO" id="GO:0008955">
    <property type="term" value="F:peptidoglycan glycosyltransferase activity"/>
    <property type="evidence" value="ECO:0007669"/>
    <property type="project" value="UniProtKB-EC"/>
</dbReference>
<comment type="catalytic activity">
    <reaction evidence="7">
        <text>Preferential cleavage: (Ac)2-L-Lys-D-Ala-|-D-Ala. Also transpeptidation of peptidyl-alanyl moieties that are N-acyl substituents of D-alanine.</text>
        <dbReference type="EC" id="3.4.16.4"/>
    </reaction>
</comment>
<evidence type="ECO:0000256" key="2">
    <source>
        <dbReference type="ARBA" id="ARBA00022670"/>
    </source>
</evidence>
<keyword evidence="6" id="KW-0511">Multifunctional enzyme</keyword>
<evidence type="ECO:0000256" key="1">
    <source>
        <dbReference type="ARBA" id="ARBA00022645"/>
    </source>
</evidence>
<dbReference type="PANTHER" id="PTHR32282">
    <property type="entry name" value="BINDING PROTEIN TRANSPEPTIDASE, PUTATIVE-RELATED"/>
    <property type="match status" value="1"/>
</dbReference>
<feature type="compositionally biased region" description="Basic and acidic residues" evidence="9">
    <location>
        <begin position="806"/>
        <end position="816"/>
    </location>
</feature>
<dbReference type="InterPro" id="IPR001460">
    <property type="entry name" value="PCN-bd_Tpept"/>
</dbReference>